<evidence type="ECO:0000313" key="2">
    <source>
        <dbReference type="Proteomes" id="UP000028547"/>
    </source>
</evidence>
<dbReference type="AlphaFoldDB" id="A0A084SMR5"/>
<accession>A0A084SMR5</accession>
<dbReference type="Gene3D" id="1.20.120.20">
    <property type="entry name" value="Apolipoprotein"/>
    <property type="match status" value="1"/>
</dbReference>
<protein>
    <submittedName>
        <fullName evidence="1">Uncharacterized protein</fullName>
    </submittedName>
</protein>
<dbReference type="RefSeq" id="WP_043404223.1">
    <property type="nucleotide sequence ID" value="NZ_JPMI01000233.1"/>
</dbReference>
<comment type="caution">
    <text evidence="1">The sequence shown here is derived from an EMBL/GenBank/DDBJ whole genome shotgun (WGS) entry which is preliminary data.</text>
</comment>
<proteinExistence type="predicted"/>
<dbReference type="EMBL" id="JPMI01000233">
    <property type="protein sequence ID" value="KFA89750.1"/>
    <property type="molecule type" value="Genomic_DNA"/>
</dbReference>
<gene>
    <name evidence="1" type="ORF">Q664_33235</name>
</gene>
<sequence length="601" mass="60264">MGFLGKVGSAVSSTVSSTVNAVSDVTETVVDTADDVVDSTTDAATSAFDGVSEFVQSPPPVISGVFDTLQQARRNTLDVVEGAAHSAISAANNGYQLAGDIARAGPNAALGFADRALSAADRLAPEGGIVDNVLGGARNAVGFGRTALKHHERVQEFMGGAAESLAHGGVNLGRRAAEDPIGTTRDVIEFARDTTSLLAIEKDIEALGPGDSYSLNASLDGSAFGLAGRLSGSQTITHNQDGTYTLAVNGEAGVGLMSRTGSTGAGTVTADAFANQSATVEFTFDSADEVAEAARTFLGPIGGGVSGALDGGIQGAIDGATPDYDALLENISAVEISPNVSASVLAEVGFGGTSGTSGPANTPGGTQQADSFLGISAGASGKASVSARIEFGDEGPPQLVLSQSVNASVSDSASIPGLEGSIGGSGTVTVQERFELPEDFSVGDAVRDPLNAAKEIASNARRTGEVSVTLGANVSGALGANVPGAAGNRGGELEAELTFTGGAQDILDSGALQAALQGNFSRAYSALANITQVEATLTPIQTQSTQVSAKGGDGADSLGVSFGATSIDRQEPILEYQGTVQKATQELAQALKQYRHSFIRG</sequence>
<dbReference type="Proteomes" id="UP000028547">
    <property type="component" value="Unassembled WGS sequence"/>
</dbReference>
<organism evidence="1 2">
    <name type="scientific">Archangium violaceum Cb vi76</name>
    <dbReference type="NCBI Taxonomy" id="1406225"/>
    <lineage>
        <taxon>Bacteria</taxon>
        <taxon>Pseudomonadati</taxon>
        <taxon>Myxococcota</taxon>
        <taxon>Myxococcia</taxon>
        <taxon>Myxococcales</taxon>
        <taxon>Cystobacterineae</taxon>
        <taxon>Archangiaceae</taxon>
        <taxon>Archangium</taxon>
    </lineage>
</organism>
<reference evidence="1 2" key="1">
    <citation type="submission" date="2014-07" db="EMBL/GenBank/DDBJ databases">
        <title>Draft Genome Sequence of Gephyronic Acid Producer, Cystobacter violaceus Strain Cb vi76.</title>
        <authorList>
            <person name="Stevens D.C."/>
            <person name="Young J."/>
            <person name="Carmichael R."/>
            <person name="Tan J."/>
            <person name="Taylor R.E."/>
        </authorList>
    </citation>
    <scope>NUCLEOTIDE SEQUENCE [LARGE SCALE GENOMIC DNA]</scope>
    <source>
        <strain evidence="1 2">Cb vi76</strain>
    </source>
</reference>
<evidence type="ECO:0000313" key="1">
    <source>
        <dbReference type="EMBL" id="KFA89750.1"/>
    </source>
</evidence>
<name>A0A084SMR5_9BACT</name>